<protein>
    <recommendedName>
        <fullName evidence="10">Sodium/potassium-transporting ATPase subunit beta</fullName>
    </recommendedName>
</protein>
<proteinExistence type="inferred from homology"/>
<name>V4AVB7_LOTGI</name>
<evidence type="ECO:0000256" key="3">
    <source>
        <dbReference type="ARBA" id="ARBA00022692"/>
    </source>
</evidence>
<dbReference type="GO" id="GO:0036376">
    <property type="term" value="P:sodium ion export across plasma membrane"/>
    <property type="evidence" value="ECO:0007669"/>
    <property type="project" value="TreeGrafter"/>
</dbReference>
<keyword evidence="6 7" id="KW-0472">Membrane</keyword>
<reference evidence="8 9" key="1">
    <citation type="journal article" date="2013" name="Nature">
        <title>Insights into bilaterian evolution from three spiralian genomes.</title>
        <authorList>
            <person name="Simakov O."/>
            <person name="Marletaz F."/>
            <person name="Cho S.J."/>
            <person name="Edsinger-Gonzales E."/>
            <person name="Havlak P."/>
            <person name="Hellsten U."/>
            <person name="Kuo D.H."/>
            <person name="Larsson T."/>
            <person name="Lv J."/>
            <person name="Arendt D."/>
            <person name="Savage R."/>
            <person name="Osoegawa K."/>
            <person name="de Jong P."/>
            <person name="Grimwood J."/>
            <person name="Chapman J.A."/>
            <person name="Shapiro H."/>
            <person name="Aerts A."/>
            <person name="Otillar R.P."/>
            <person name="Terry A.Y."/>
            <person name="Boore J.L."/>
            <person name="Grigoriev I.V."/>
            <person name="Lindberg D.R."/>
            <person name="Seaver E.C."/>
            <person name="Weisblat D.A."/>
            <person name="Putnam N.H."/>
            <person name="Rokhsar D.S."/>
        </authorList>
    </citation>
    <scope>NUCLEOTIDE SEQUENCE [LARGE SCALE GENOMIC DNA]</scope>
</reference>
<dbReference type="GeneID" id="20246440"/>
<sequence length="293" mass="33321">MDGRDKTFKQKVDDFMKFLWNSEEKKVMGRSGRSWAEIGFFYLIFYACLAGFFAALIAVFYQTIDEKYPKLMGTDSLLKANPGMGYKPKPDIDSTLIRYAKNEPDTYSVFTTELNGFLDMYANQSSHVECNTTELRPNADLPCKVDIAALTQNCSSANKFGFPDGEPCILLKLNKIFDWTPELYDPAALPDSMPQDVKDIYSSENQIWISCEGENPGDSQNMGTPHFFPSQGFSLKFFPYMNQKGYLAPIVFVKFVGVQRNIGLMIECKAWAKNIQHNRLKKEGSVHFELLVD</sequence>
<evidence type="ECO:0000256" key="5">
    <source>
        <dbReference type="ARBA" id="ARBA00022989"/>
    </source>
</evidence>
<dbReference type="GO" id="GO:0030007">
    <property type="term" value="P:intracellular potassium ion homeostasis"/>
    <property type="evidence" value="ECO:0007669"/>
    <property type="project" value="TreeGrafter"/>
</dbReference>
<feature type="transmembrane region" description="Helical" evidence="7">
    <location>
        <begin position="40"/>
        <end position="61"/>
    </location>
</feature>
<evidence type="ECO:0000256" key="1">
    <source>
        <dbReference type="ARBA" id="ARBA00004606"/>
    </source>
</evidence>
<evidence type="ECO:0008006" key="10">
    <source>
        <dbReference type="Google" id="ProtNLM"/>
    </source>
</evidence>
<dbReference type="STRING" id="225164.V4AVB7"/>
<dbReference type="Pfam" id="PF00287">
    <property type="entry name" value="Na_K-ATPase"/>
    <property type="match status" value="1"/>
</dbReference>
<dbReference type="GO" id="GO:1990573">
    <property type="term" value="P:potassium ion import across plasma membrane"/>
    <property type="evidence" value="ECO:0007669"/>
    <property type="project" value="TreeGrafter"/>
</dbReference>
<dbReference type="GO" id="GO:0006883">
    <property type="term" value="P:intracellular sodium ion homeostasis"/>
    <property type="evidence" value="ECO:0007669"/>
    <property type="project" value="TreeGrafter"/>
</dbReference>
<dbReference type="Gene3D" id="2.60.40.1660">
    <property type="entry name" value="Na, k-atpase alpha subunit"/>
    <property type="match status" value="1"/>
</dbReference>
<keyword evidence="4" id="KW-0735">Signal-anchor</keyword>
<keyword evidence="5 7" id="KW-1133">Transmembrane helix</keyword>
<evidence type="ECO:0000313" key="8">
    <source>
        <dbReference type="EMBL" id="ESO98925.1"/>
    </source>
</evidence>
<dbReference type="OrthoDB" id="5912413at2759"/>
<dbReference type="PANTHER" id="PTHR11523:SF28">
    <property type="entry name" value="NA_K-ATPASE BETA SUBUNIT ISOFORM 4-RELATED"/>
    <property type="match status" value="1"/>
</dbReference>
<dbReference type="PANTHER" id="PTHR11523">
    <property type="entry name" value="SODIUM/POTASSIUM-DEPENDENT ATPASE BETA SUBUNIT"/>
    <property type="match status" value="1"/>
</dbReference>
<organism evidence="8 9">
    <name type="scientific">Lottia gigantea</name>
    <name type="common">Giant owl limpet</name>
    <dbReference type="NCBI Taxonomy" id="225164"/>
    <lineage>
        <taxon>Eukaryota</taxon>
        <taxon>Metazoa</taxon>
        <taxon>Spiralia</taxon>
        <taxon>Lophotrochozoa</taxon>
        <taxon>Mollusca</taxon>
        <taxon>Gastropoda</taxon>
        <taxon>Patellogastropoda</taxon>
        <taxon>Lottioidea</taxon>
        <taxon>Lottiidae</taxon>
        <taxon>Lottia</taxon>
    </lineage>
</organism>
<gene>
    <name evidence="8" type="ORF">LOTGIDRAFT_213719</name>
</gene>
<dbReference type="GO" id="GO:0005890">
    <property type="term" value="C:sodium:potassium-exchanging ATPase complex"/>
    <property type="evidence" value="ECO:0007669"/>
    <property type="project" value="InterPro"/>
</dbReference>
<evidence type="ECO:0000256" key="6">
    <source>
        <dbReference type="ARBA" id="ARBA00023136"/>
    </source>
</evidence>
<dbReference type="CTD" id="20246440"/>
<dbReference type="InterPro" id="IPR000402">
    <property type="entry name" value="Na/K_ATPase_sub_beta"/>
</dbReference>
<comment type="similarity">
    <text evidence="2">Belongs to the X(+)/potassium ATPases subunit beta family.</text>
</comment>
<dbReference type="HOGENOM" id="CLU_057702_0_0_1"/>
<evidence type="ECO:0000256" key="7">
    <source>
        <dbReference type="SAM" id="Phobius"/>
    </source>
</evidence>
<evidence type="ECO:0000256" key="2">
    <source>
        <dbReference type="ARBA" id="ARBA00005876"/>
    </source>
</evidence>
<evidence type="ECO:0000313" key="9">
    <source>
        <dbReference type="Proteomes" id="UP000030746"/>
    </source>
</evidence>
<comment type="subcellular location">
    <subcellularLocation>
        <location evidence="1">Membrane</location>
        <topology evidence="1">Single-pass type II membrane protein</topology>
    </subcellularLocation>
</comment>
<dbReference type="AlphaFoldDB" id="V4AVB7"/>
<dbReference type="OMA" id="DHIPTYQ"/>
<dbReference type="EMBL" id="KB201205">
    <property type="protein sequence ID" value="ESO98925.1"/>
    <property type="molecule type" value="Genomic_DNA"/>
</dbReference>
<dbReference type="GO" id="GO:0001671">
    <property type="term" value="F:ATPase activator activity"/>
    <property type="evidence" value="ECO:0007669"/>
    <property type="project" value="TreeGrafter"/>
</dbReference>
<evidence type="ECO:0000256" key="4">
    <source>
        <dbReference type="ARBA" id="ARBA00022968"/>
    </source>
</evidence>
<dbReference type="KEGG" id="lgi:LOTGIDRAFT_213719"/>
<dbReference type="InterPro" id="IPR038702">
    <property type="entry name" value="Na/K_ATPase_sub_beta_sf"/>
</dbReference>
<dbReference type="RefSeq" id="XP_009050548.1">
    <property type="nucleotide sequence ID" value="XM_009052300.1"/>
</dbReference>
<keyword evidence="3 7" id="KW-0812">Transmembrane</keyword>
<dbReference type="Proteomes" id="UP000030746">
    <property type="component" value="Unassembled WGS sequence"/>
</dbReference>
<accession>V4AVB7</accession>
<keyword evidence="9" id="KW-1185">Reference proteome</keyword>